<accession>A0A645JP74</accession>
<reference evidence="2" key="1">
    <citation type="submission" date="2019-08" db="EMBL/GenBank/DDBJ databases">
        <authorList>
            <person name="Kucharzyk K."/>
            <person name="Murdoch R.W."/>
            <person name="Higgins S."/>
            <person name="Loffler F."/>
        </authorList>
    </citation>
    <scope>NUCLEOTIDE SEQUENCE</scope>
</reference>
<proteinExistence type="predicted"/>
<dbReference type="EMBL" id="VSSQ01146974">
    <property type="protein sequence ID" value="MPN65102.1"/>
    <property type="molecule type" value="Genomic_DNA"/>
</dbReference>
<keyword evidence="1" id="KW-1133">Transmembrane helix</keyword>
<sequence length="128" mass="15039">MLTFRRIYFCLRFINYVYTNFHEIHVKAVKNICCEKILRHVLFDVLISHKALLSAFMQQISYVVDVSGVICRIAFFAAIAFYCLNFGNAVIIFLADDLDIFIQICTVRSIKQFILYDHRITNVSLFRI</sequence>
<organism evidence="2">
    <name type="scientific">bioreactor metagenome</name>
    <dbReference type="NCBI Taxonomy" id="1076179"/>
    <lineage>
        <taxon>unclassified sequences</taxon>
        <taxon>metagenomes</taxon>
        <taxon>ecological metagenomes</taxon>
    </lineage>
</organism>
<evidence type="ECO:0000313" key="2">
    <source>
        <dbReference type="EMBL" id="MPN65102.1"/>
    </source>
</evidence>
<dbReference type="AlphaFoldDB" id="A0A645JP74"/>
<keyword evidence="1" id="KW-0812">Transmembrane</keyword>
<feature type="transmembrane region" description="Helical" evidence="1">
    <location>
        <begin position="73"/>
        <end position="95"/>
    </location>
</feature>
<keyword evidence="1" id="KW-0472">Membrane</keyword>
<protein>
    <submittedName>
        <fullName evidence="2">Uncharacterized protein</fullName>
    </submittedName>
</protein>
<comment type="caution">
    <text evidence="2">The sequence shown here is derived from an EMBL/GenBank/DDBJ whole genome shotgun (WGS) entry which is preliminary data.</text>
</comment>
<gene>
    <name evidence="2" type="ORF">SDC9_212881</name>
</gene>
<evidence type="ECO:0000256" key="1">
    <source>
        <dbReference type="SAM" id="Phobius"/>
    </source>
</evidence>
<name>A0A645JP74_9ZZZZ</name>